<dbReference type="GO" id="GO:0005634">
    <property type="term" value="C:nucleus"/>
    <property type="evidence" value="ECO:0007669"/>
    <property type="project" value="TreeGrafter"/>
</dbReference>
<dbReference type="STRING" id="478820.A0A196SCJ7"/>
<dbReference type="GO" id="GO:0008270">
    <property type="term" value="F:zinc ion binding"/>
    <property type="evidence" value="ECO:0007669"/>
    <property type="project" value="UniProtKB-KW"/>
</dbReference>
<proteinExistence type="inferred from homology"/>
<dbReference type="InterPro" id="IPR040141">
    <property type="entry name" value="ZPR1"/>
</dbReference>
<dbReference type="InterPro" id="IPR004457">
    <property type="entry name" value="Znf_ZPR1"/>
</dbReference>
<dbReference type="PANTHER" id="PTHR10876:SF0">
    <property type="entry name" value="ZINC FINGER PROTEIN ZPR1"/>
    <property type="match status" value="1"/>
</dbReference>
<evidence type="ECO:0000313" key="8">
    <source>
        <dbReference type="Proteomes" id="UP000078348"/>
    </source>
</evidence>
<sequence length="554" mass="62976">MEEKGFTEIGSTFEDKKETPDEQGAKTEDDQPVENALIHTDENGVTYVDGLCTNCGKEGHNRLMLTRIPNFQEVIIVSFECPYCGFKSNEIQSGAPIQERGVRYELTVTDKIDLNRQVIKGDYCTISIPEMQLDIPAETQKGDLNTVEGVLSRVCEQLRQEQPYRKENCPEVYASVEAFCEHLDKLSQGTELPFTFIVDDPSGNSFVENPYLPKKDPHCRVFHYYRTKEQHIALGLALPEDESEITWGEAGQYEEEKEEKAGGNLHIDSKYRHFDSSAVDGDKEMMVMQVPCHACGKMGESRMCITDIPYFKEVVIMSFVCDFCGFRTNEVSVVPFPHSQIKCGGSIPKQGQRLILHVDAEHAAEDLRRDVLKSDTASVFIPEIDLELESGTLGGMYTEVEGLLSAILDGMSENHPIFLGDSAIEEKRKQYGEFMAELKKMKEGKRAFTLDIVDPLANSWIYSDCAPNPDPRLEVVDYDRTWEEDEALGLHDMVVDDKEVEEKNEEERKKKLEDAAKEVVEEEKEDREKEQKMVKEVEEKAEEVDKKMEEKPVV</sequence>
<gene>
    <name evidence="7" type="ORF">AV274_3474</name>
</gene>
<dbReference type="PANTHER" id="PTHR10876">
    <property type="entry name" value="ZINC FINGER PROTEIN ZPR1"/>
    <property type="match status" value="1"/>
</dbReference>
<accession>A0A196SCJ7</accession>
<dbReference type="InterPro" id="IPR042452">
    <property type="entry name" value="ZPR1_Znf1/2"/>
</dbReference>
<dbReference type="SMART" id="SM00709">
    <property type="entry name" value="Zpr1"/>
    <property type="match status" value="2"/>
</dbReference>
<comment type="caution">
    <text evidence="7">The sequence shown here is derived from an EMBL/GenBank/DDBJ whole genome shotgun (WGS) entry which is preliminary data.</text>
</comment>
<name>A0A196SCJ7_BLAHN</name>
<comment type="similarity">
    <text evidence="1">Belongs to the ZPR1 family.</text>
</comment>
<dbReference type="InterPro" id="IPR042451">
    <property type="entry name" value="ZPR1_A/B_dom"/>
</dbReference>
<keyword evidence="4" id="KW-0862">Zinc</keyword>
<evidence type="ECO:0000256" key="5">
    <source>
        <dbReference type="SAM" id="MobiDB-lite"/>
    </source>
</evidence>
<dbReference type="Pfam" id="PF22794">
    <property type="entry name" value="jr-ZPR1"/>
    <property type="match status" value="2"/>
</dbReference>
<organism evidence="7 8">
    <name type="scientific">Blastocystis sp. subtype 1 (strain ATCC 50177 / NandII)</name>
    <dbReference type="NCBI Taxonomy" id="478820"/>
    <lineage>
        <taxon>Eukaryota</taxon>
        <taxon>Sar</taxon>
        <taxon>Stramenopiles</taxon>
        <taxon>Bigyra</taxon>
        <taxon>Opalozoa</taxon>
        <taxon>Opalinata</taxon>
        <taxon>Blastocystidae</taxon>
        <taxon>Blastocystis</taxon>
    </lineage>
</organism>
<evidence type="ECO:0000256" key="2">
    <source>
        <dbReference type="ARBA" id="ARBA00022723"/>
    </source>
</evidence>
<evidence type="ECO:0000256" key="3">
    <source>
        <dbReference type="ARBA" id="ARBA00022771"/>
    </source>
</evidence>
<dbReference type="Gene3D" id="2.20.25.420">
    <property type="entry name" value="ZPR1, zinc finger domain"/>
    <property type="match status" value="2"/>
</dbReference>
<feature type="compositionally biased region" description="Basic and acidic residues" evidence="5">
    <location>
        <begin position="526"/>
        <end position="554"/>
    </location>
</feature>
<dbReference type="FunFam" id="2.20.25.420:FF:000001">
    <property type="entry name" value="Zinc finger protein ZPR1"/>
    <property type="match status" value="1"/>
</dbReference>
<evidence type="ECO:0000256" key="4">
    <source>
        <dbReference type="ARBA" id="ARBA00022833"/>
    </source>
</evidence>
<dbReference type="AlphaFoldDB" id="A0A196SCJ7"/>
<feature type="compositionally biased region" description="Basic and acidic residues" evidence="5">
    <location>
        <begin position="13"/>
        <end position="29"/>
    </location>
</feature>
<dbReference type="Proteomes" id="UP000078348">
    <property type="component" value="Unassembled WGS sequence"/>
</dbReference>
<dbReference type="Gene3D" id="2.60.120.1040">
    <property type="entry name" value="ZPR1, A/B domain"/>
    <property type="match status" value="2"/>
</dbReference>
<feature type="region of interest" description="Disordered" evidence="5">
    <location>
        <begin position="1"/>
        <end position="31"/>
    </location>
</feature>
<keyword evidence="2" id="KW-0479">Metal-binding</keyword>
<feature type="domain" description="Zinc finger ZPR1-type" evidence="6">
    <location>
        <begin position="50"/>
        <end position="209"/>
    </location>
</feature>
<dbReference type="Pfam" id="PF03367">
    <property type="entry name" value="Zn_ribbon_ZPR1"/>
    <property type="match status" value="2"/>
</dbReference>
<feature type="compositionally biased region" description="Basic and acidic residues" evidence="5">
    <location>
        <begin position="498"/>
        <end position="519"/>
    </location>
</feature>
<dbReference type="FunFam" id="2.60.120.1040:FF:000006">
    <property type="entry name" value="Zinc finger protein zpr1"/>
    <property type="match status" value="1"/>
</dbReference>
<dbReference type="OrthoDB" id="308464at2759"/>
<evidence type="ECO:0000313" key="7">
    <source>
        <dbReference type="EMBL" id="OAO14770.1"/>
    </source>
</evidence>
<dbReference type="FunFam" id="2.60.120.1040:FF:000003">
    <property type="entry name" value="Zinc finger protein zpr1"/>
    <property type="match status" value="1"/>
</dbReference>
<dbReference type="InterPro" id="IPR056180">
    <property type="entry name" value="ZPR1_jr_dom"/>
</dbReference>
<evidence type="ECO:0000259" key="6">
    <source>
        <dbReference type="SMART" id="SM00709"/>
    </source>
</evidence>
<evidence type="ECO:0000256" key="1">
    <source>
        <dbReference type="ARBA" id="ARBA00008354"/>
    </source>
</evidence>
<protein>
    <submittedName>
        <fullName evidence="7">Zinc finger protein</fullName>
    </submittedName>
</protein>
<dbReference type="EMBL" id="LXWW01000210">
    <property type="protein sequence ID" value="OAO14770.1"/>
    <property type="molecule type" value="Genomic_DNA"/>
</dbReference>
<feature type="region of interest" description="Disordered" evidence="5">
    <location>
        <begin position="498"/>
        <end position="554"/>
    </location>
</feature>
<feature type="domain" description="Zinc finger ZPR1-type" evidence="6">
    <location>
        <begin position="290"/>
        <end position="463"/>
    </location>
</feature>
<dbReference type="NCBIfam" id="TIGR00310">
    <property type="entry name" value="ZPR1_znf"/>
    <property type="match status" value="2"/>
</dbReference>
<keyword evidence="3" id="KW-0863">Zinc-finger</keyword>
<keyword evidence="8" id="KW-1185">Reference proteome</keyword>
<reference evidence="7 8" key="1">
    <citation type="submission" date="2016-05" db="EMBL/GenBank/DDBJ databases">
        <title>Nuclear genome of Blastocystis sp. subtype 1 NandII.</title>
        <authorList>
            <person name="Gentekaki E."/>
            <person name="Curtis B."/>
            <person name="Stairs C."/>
            <person name="Eme L."/>
            <person name="Herman E."/>
            <person name="Klimes V."/>
            <person name="Arias M.C."/>
            <person name="Elias M."/>
            <person name="Hilliou F."/>
            <person name="Klute M."/>
            <person name="Malik S.-B."/>
            <person name="Pightling A."/>
            <person name="Rachubinski R."/>
            <person name="Salas D."/>
            <person name="Schlacht A."/>
            <person name="Suga H."/>
            <person name="Archibald J."/>
            <person name="Ball S.G."/>
            <person name="Clark G."/>
            <person name="Dacks J."/>
            <person name="Van Der Giezen M."/>
            <person name="Tsaousis A."/>
            <person name="Roger A."/>
        </authorList>
    </citation>
    <scope>NUCLEOTIDE SEQUENCE [LARGE SCALE GENOMIC DNA]</scope>
    <source>
        <strain evidence="8">ATCC 50177 / NandII</strain>
    </source>
</reference>